<comment type="caution">
    <text evidence="1">The sequence shown here is derived from an EMBL/GenBank/DDBJ whole genome shotgun (WGS) entry which is preliminary data.</text>
</comment>
<evidence type="ECO:0000313" key="1">
    <source>
        <dbReference type="EMBL" id="KAI6083884.1"/>
    </source>
</evidence>
<reference evidence="1 2" key="1">
    <citation type="journal article" date="2022" name="New Phytol.">
        <title>Ecological generalism drives hyperdiversity of secondary metabolite gene clusters in xylarialean endophytes.</title>
        <authorList>
            <person name="Franco M.E.E."/>
            <person name="Wisecaver J.H."/>
            <person name="Arnold A.E."/>
            <person name="Ju Y.M."/>
            <person name="Slot J.C."/>
            <person name="Ahrendt S."/>
            <person name="Moore L.P."/>
            <person name="Eastman K.E."/>
            <person name="Scott K."/>
            <person name="Konkel Z."/>
            <person name="Mondo S.J."/>
            <person name="Kuo A."/>
            <person name="Hayes R.D."/>
            <person name="Haridas S."/>
            <person name="Andreopoulos B."/>
            <person name="Riley R."/>
            <person name="LaButti K."/>
            <person name="Pangilinan J."/>
            <person name="Lipzen A."/>
            <person name="Amirebrahimi M."/>
            <person name="Yan J."/>
            <person name="Adam C."/>
            <person name="Keymanesh K."/>
            <person name="Ng V."/>
            <person name="Louie K."/>
            <person name="Northen T."/>
            <person name="Drula E."/>
            <person name="Henrissat B."/>
            <person name="Hsieh H.M."/>
            <person name="Youens-Clark K."/>
            <person name="Lutzoni F."/>
            <person name="Miadlikowska J."/>
            <person name="Eastwood D.C."/>
            <person name="Hamelin R.C."/>
            <person name="Grigoriev I.V."/>
            <person name="U'Ren J.M."/>
        </authorList>
    </citation>
    <scope>NUCLEOTIDE SEQUENCE [LARGE SCALE GENOMIC DNA]</scope>
    <source>
        <strain evidence="1 2">ER1909</strain>
    </source>
</reference>
<proteinExistence type="predicted"/>
<protein>
    <submittedName>
        <fullName evidence="1">Uncharacterized protein</fullName>
    </submittedName>
</protein>
<name>A0ACC0CTY6_9PEZI</name>
<keyword evidence="2" id="KW-1185">Reference proteome</keyword>
<dbReference type="EMBL" id="MU394345">
    <property type="protein sequence ID" value="KAI6083884.1"/>
    <property type="molecule type" value="Genomic_DNA"/>
</dbReference>
<gene>
    <name evidence="1" type="ORF">F4821DRAFT_262481</name>
</gene>
<dbReference type="Proteomes" id="UP001497680">
    <property type="component" value="Unassembled WGS sequence"/>
</dbReference>
<organism evidence="1 2">
    <name type="scientific">Hypoxylon rubiginosum</name>
    <dbReference type="NCBI Taxonomy" id="110542"/>
    <lineage>
        <taxon>Eukaryota</taxon>
        <taxon>Fungi</taxon>
        <taxon>Dikarya</taxon>
        <taxon>Ascomycota</taxon>
        <taxon>Pezizomycotina</taxon>
        <taxon>Sordariomycetes</taxon>
        <taxon>Xylariomycetidae</taxon>
        <taxon>Xylariales</taxon>
        <taxon>Hypoxylaceae</taxon>
        <taxon>Hypoxylon</taxon>
    </lineage>
</organism>
<accession>A0ACC0CTY6</accession>
<evidence type="ECO:0000313" key="2">
    <source>
        <dbReference type="Proteomes" id="UP001497680"/>
    </source>
</evidence>
<sequence>MATVTSLHPLTTTFTPPPGCDSLYFQSCNSEGACMATFPTTICPRGIQTTGDLRGLDCYPDAAGEYRTTQYTESQVCPMGMTTAASAVSPDGVWCCPTGLTWAASTSRCSTILTKGVFLSSAPDCNTADSTLTFDAGGIDVLVATTLPDASGSSTLSASDGTTSIAAAQIVVLTAMAKGVFLPGQTTAAESGQDLTLSQESSSPIAGALIGSVVGGVLGSIGLLCLIFCWPKRCRRKRKQADDQVRNIEKVYYIHDHLHGSGKAELDASASATRNELQGSLGDDRERGAGIYVRKPELEGTPGVSGAGRAVYVLNKAELEAPQHTERAELEAIPISKPNMLLQPIAKARIAFPPGWKSDRIQALTLEDFSQVSEEERKNLWAAIRKFPFSSEYGKIKNLNAALLKAIERPPTPPAYVPVGWTVEQARRFDFNLIAKLSEEEHRLWAAGKTADDVRRAQKQGQLPSSAPSYIPAGWTAEQAICPSFELLSQLSKQDLTKFMQARNVANQSASAATQEVNATPSPLIQTLQRAGFPPWGFVIVRTYYHSESRWEQYQEKLDAMCDEQLNDEMGDGLDKVQKTLEFKMIEDPRLQDASAEETRRHFHIAKAMGGVAAGLDLSILLVADEGAVDSVLNEGANDGGVPYITAVDVAEAGEPGGYPGYFKVSVDSLLCELYPKLSMDLSPRSLWSMMDDGDGIWIGDDE</sequence>